<evidence type="ECO:0000256" key="1">
    <source>
        <dbReference type="SAM" id="Phobius"/>
    </source>
</evidence>
<name>A0A365YF59_9MICC</name>
<accession>A0A365YF59</accession>
<feature type="transmembrane region" description="Helical" evidence="1">
    <location>
        <begin position="46"/>
        <end position="71"/>
    </location>
</feature>
<reference evidence="2 3" key="1">
    <citation type="submission" date="2018-01" db="EMBL/GenBank/DDBJ databases">
        <title>Glutamicibacter soli strain NHPC-3 Whole genome sequence and assembly.</title>
        <authorList>
            <person name="Choudhury P."/>
            <person name="Gupta D."/>
            <person name="Sengupta K."/>
            <person name="Jawed A."/>
            <person name="Sultana N."/>
            <person name="Saha P."/>
        </authorList>
    </citation>
    <scope>NUCLEOTIDE SEQUENCE [LARGE SCALE GENOMIC DNA]</scope>
    <source>
        <strain evidence="2 3">NHPC-3</strain>
    </source>
</reference>
<evidence type="ECO:0000313" key="2">
    <source>
        <dbReference type="EMBL" id="RBM00673.1"/>
    </source>
</evidence>
<evidence type="ECO:0000313" key="3">
    <source>
        <dbReference type="Proteomes" id="UP000252167"/>
    </source>
</evidence>
<keyword evidence="1" id="KW-1133">Transmembrane helix</keyword>
<feature type="transmembrane region" description="Helical" evidence="1">
    <location>
        <begin position="91"/>
        <end position="111"/>
    </location>
</feature>
<dbReference type="RefSeq" id="WP_113607517.1">
    <property type="nucleotide sequence ID" value="NZ_POAF01000005.1"/>
</dbReference>
<organism evidence="2 3">
    <name type="scientific">Glutamicibacter soli</name>
    <dbReference type="NCBI Taxonomy" id="453836"/>
    <lineage>
        <taxon>Bacteria</taxon>
        <taxon>Bacillati</taxon>
        <taxon>Actinomycetota</taxon>
        <taxon>Actinomycetes</taxon>
        <taxon>Micrococcales</taxon>
        <taxon>Micrococcaceae</taxon>
        <taxon>Glutamicibacter</taxon>
    </lineage>
</organism>
<protein>
    <submittedName>
        <fullName evidence="2">Uncharacterized protein</fullName>
    </submittedName>
</protein>
<feature type="transmembrane region" description="Helical" evidence="1">
    <location>
        <begin position="5"/>
        <end position="26"/>
    </location>
</feature>
<comment type="caution">
    <text evidence="2">The sequence shown here is derived from an EMBL/GenBank/DDBJ whole genome shotgun (WGS) entry which is preliminary data.</text>
</comment>
<keyword evidence="1" id="KW-0812">Transmembrane</keyword>
<dbReference type="AlphaFoldDB" id="A0A365YF59"/>
<proteinExistence type="predicted"/>
<dbReference type="EMBL" id="POAF01000005">
    <property type="protein sequence ID" value="RBM00673.1"/>
    <property type="molecule type" value="Genomic_DNA"/>
</dbReference>
<dbReference type="Proteomes" id="UP000252167">
    <property type="component" value="Unassembled WGS sequence"/>
</dbReference>
<gene>
    <name evidence="2" type="ORF">C1H84_12105</name>
</gene>
<sequence length="112" mass="12151">MSRLFVVNVLLGIPGIIYFWMLYMYVSQGPMISLGAESLAYNVEGYFSSNLVLGPPLAIGAIVWILVNVYLVSRRKRSGACQNATGKTAHWLTALGSTLVPPMVLLSVAAIF</sequence>
<keyword evidence="1" id="KW-0472">Membrane</keyword>
<keyword evidence="3" id="KW-1185">Reference proteome</keyword>